<dbReference type="EMBL" id="CADCTC010000221">
    <property type="protein sequence ID" value="CAA9284733.1"/>
    <property type="molecule type" value="Genomic_DNA"/>
</dbReference>
<organism evidence="2">
    <name type="scientific">uncultured Chloroflexota bacterium</name>
    <dbReference type="NCBI Taxonomy" id="166587"/>
    <lineage>
        <taxon>Bacteria</taxon>
        <taxon>Bacillati</taxon>
        <taxon>Chloroflexota</taxon>
        <taxon>environmental samples</taxon>
    </lineage>
</organism>
<accession>A0A6J4JQA0</accession>
<feature type="non-terminal residue" evidence="2">
    <location>
        <position position="1"/>
    </location>
</feature>
<dbReference type="GO" id="GO:0050201">
    <property type="term" value="F:fucokinase activity"/>
    <property type="evidence" value="ECO:0007669"/>
    <property type="project" value="UniProtKB-EC"/>
</dbReference>
<sequence>VRAGRRGEGDRPHPRAGRPDADVHHAQGREEAVGPRAGGRVPGHPVGEAVGRHDRPPRCRLPLHRSAAHARPAAERARPVRRLAPRRLRRLCRIPLRLGV</sequence>
<gene>
    <name evidence="2" type="ORF">AVDCRST_MAG77-4119</name>
</gene>
<reference evidence="2" key="1">
    <citation type="submission" date="2020-02" db="EMBL/GenBank/DDBJ databases">
        <authorList>
            <person name="Meier V. D."/>
        </authorList>
    </citation>
    <scope>NUCLEOTIDE SEQUENCE</scope>
    <source>
        <strain evidence="2">AVDCRST_MAG77</strain>
    </source>
</reference>
<feature type="non-terminal residue" evidence="2">
    <location>
        <position position="100"/>
    </location>
</feature>
<keyword evidence="2" id="KW-0418">Kinase</keyword>
<evidence type="ECO:0000256" key="1">
    <source>
        <dbReference type="SAM" id="MobiDB-lite"/>
    </source>
</evidence>
<evidence type="ECO:0000313" key="2">
    <source>
        <dbReference type="EMBL" id="CAA9284733.1"/>
    </source>
</evidence>
<feature type="compositionally biased region" description="Basic and acidic residues" evidence="1">
    <location>
        <begin position="1"/>
        <end position="33"/>
    </location>
</feature>
<keyword evidence="2" id="KW-0808">Transferase</keyword>
<protein>
    <submittedName>
        <fullName evidence="2">L-fucose kinase</fullName>
        <ecNumber evidence="2">2.7.1.52</ecNumber>
    </submittedName>
</protein>
<feature type="region of interest" description="Disordered" evidence="1">
    <location>
        <begin position="1"/>
        <end position="57"/>
    </location>
</feature>
<dbReference type="EC" id="2.7.1.52" evidence="2"/>
<dbReference type="AlphaFoldDB" id="A0A6J4JQA0"/>
<proteinExistence type="predicted"/>
<name>A0A6J4JQA0_9CHLR</name>